<protein>
    <submittedName>
        <fullName evidence="9">Response regulator</fullName>
    </submittedName>
</protein>
<dbReference type="Gene3D" id="1.10.10.60">
    <property type="entry name" value="Homeodomain-like"/>
    <property type="match status" value="1"/>
</dbReference>
<dbReference type="RefSeq" id="WP_047195549.1">
    <property type="nucleotide sequence ID" value="NZ_CP011371.1"/>
</dbReference>
<dbReference type="InterPro" id="IPR011006">
    <property type="entry name" value="CheY-like_superfamily"/>
</dbReference>
<dbReference type="PROSITE" id="PS00688">
    <property type="entry name" value="SIGMA54_INTERACT_3"/>
    <property type="match status" value="1"/>
</dbReference>
<evidence type="ECO:0000259" key="7">
    <source>
        <dbReference type="PROSITE" id="PS50045"/>
    </source>
</evidence>
<dbReference type="SMART" id="SM00382">
    <property type="entry name" value="AAA"/>
    <property type="match status" value="1"/>
</dbReference>
<dbReference type="GO" id="GO:0005524">
    <property type="term" value="F:ATP binding"/>
    <property type="evidence" value="ECO:0007669"/>
    <property type="project" value="UniProtKB-KW"/>
</dbReference>
<dbReference type="Pfam" id="PF25601">
    <property type="entry name" value="AAA_lid_14"/>
    <property type="match status" value="1"/>
</dbReference>
<sequence length="469" mass="50520">MSTTASSSSNGRSIGHILLVDDEPAYQRLGSSFLRNLGHRVSVAGDVDEALQAFEEDRPQVVLLDLAMPPSMDPEAGLSLIPRFASAVVVVLSGHGDREFALRAVEMGVWDFLTKPIDPEMLRFVVTRAMHKARLDEELRDLRAAKEEQGEGEMGLVGQTGAMQQLRAMVQRVGATSVNVIVLGPTGTGKELVARALHRCSARRGGPFTVIHCGALSAELLESELFGHLKGSFTGAHRDQPGLVETAHGGTLFLDEVGEMPAPMQVKLLRFLQEGTFTPVGGREPKQADVRVVAATHRDLEAMVREGSFREDLFYRLKGMVLRTPALAERRADVPLLAARFLRGVAPQARFSADALSWLQAHEWPGNVRQLRAVVESAGALILPGSDAVDADLLKFASGESVNLPDTSTSASAPPAPADGTLDAAIADLETRMIREVMEQTGGNQSEAARRLGISRVGLIKKLARLGLR</sequence>
<dbReference type="Pfam" id="PF00072">
    <property type="entry name" value="Response_reg"/>
    <property type="match status" value="1"/>
</dbReference>
<dbReference type="CDD" id="cd00009">
    <property type="entry name" value="AAA"/>
    <property type="match status" value="1"/>
</dbReference>
<keyword evidence="5" id="KW-0804">Transcription</keyword>
<dbReference type="GO" id="GO:0043565">
    <property type="term" value="F:sequence-specific DNA binding"/>
    <property type="evidence" value="ECO:0007669"/>
    <property type="project" value="InterPro"/>
</dbReference>
<reference evidence="9 10" key="1">
    <citation type="submission" date="2015-05" db="EMBL/GenBank/DDBJ databases">
        <authorList>
            <person name="Tang B."/>
            <person name="Yu Y."/>
        </authorList>
    </citation>
    <scope>NUCLEOTIDE SEQUENCE [LARGE SCALE GENOMIC DNA]</scope>
    <source>
        <strain evidence="9 10">DSM 7029</strain>
    </source>
</reference>
<keyword evidence="10" id="KW-1185">Reference proteome</keyword>
<dbReference type="STRING" id="413882.AAW51_3402"/>
<dbReference type="Gene3D" id="1.10.8.60">
    <property type="match status" value="1"/>
</dbReference>
<dbReference type="EMBL" id="CP011371">
    <property type="protein sequence ID" value="AKJ30093.1"/>
    <property type="molecule type" value="Genomic_DNA"/>
</dbReference>
<dbReference type="Pfam" id="PF02954">
    <property type="entry name" value="HTH_8"/>
    <property type="match status" value="1"/>
</dbReference>
<dbReference type="InterPro" id="IPR025943">
    <property type="entry name" value="Sigma_54_int_dom_ATP-bd_2"/>
</dbReference>
<evidence type="ECO:0000256" key="5">
    <source>
        <dbReference type="ARBA" id="ARBA00023163"/>
    </source>
</evidence>
<dbReference type="Pfam" id="PF00158">
    <property type="entry name" value="Sigma54_activat"/>
    <property type="match status" value="1"/>
</dbReference>
<keyword evidence="1" id="KW-0547">Nucleotide-binding</keyword>
<dbReference type="FunFam" id="3.40.50.300:FF:000006">
    <property type="entry name" value="DNA-binding transcriptional regulator NtrC"/>
    <property type="match status" value="1"/>
</dbReference>
<dbReference type="InterPro" id="IPR003593">
    <property type="entry name" value="AAA+_ATPase"/>
</dbReference>
<dbReference type="SUPFAM" id="SSF52540">
    <property type="entry name" value="P-loop containing nucleoside triphosphate hydrolases"/>
    <property type="match status" value="1"/>
</dbReference>
<dbReference type="SUPFAM" id="SSF52172">
    <property type="entry name" value="CheY-like"/>
    <property type="match status" value="1"/>
</dbReference>
<dbReference type="PROSITE" id="PS00676">
    <property type="entry name" value="SIGMA54_INTERACT_2"/>
    <property type="match status" value="1"/>
</dbReference>
<dbReference type="PANTHER" id="PTHR32071:SF100">
    <property type="entry name" value="RESPONSE REGULATOR PROTEIN PILR"/>
    <property type="match status" value="1"/>
</dbReference>
<gene>
    <name evidence="9" type="ORF">AAW51_3402</name>
</gene>
<evidence type="ECO:0000313" key="9">
    <source>
        <dbReference type="EMBL" id="AKJ30093.1"/>
    </source>
</evidence>
<dbReference type="Proteomes" id="UP000035352">
    <property type="component" value="Chromosome"/>
</dbReference>
<evidence type="ECO:0000259" key="8">
    <source>
        <dbReference type="PROSITE" id="PS50110"/>
    </source>
</evidence>
<name>A0A0G3BQ31_9BURK</name>
<dbReference type="InterPro" id="IPR001789">
    <property type="entry name" value="Sig_transdc_resp-reg_receiver"/>
</dbReference>
<dbReference type="InterPro" id="IPR002197">
    <property type="entry name" value="HTH_Fis"/>
</dbReference>
<accession>A0A0G3BQ31</accession>
<dbReference type="GO" id="GO:0000160">
    <property type="term" value="P:phosphorelay signal transduction system"/>
    <property type="evidence" value="ECO:0007669"/>
    <property type="project" value="InterPro"/>
</dbReference>
<keyword evidence="6" id="KW-0597">Phosphoprotein</keyword>
<dbReference type="SMART" id="SM00448">
    <property type="entry name" value="REC"/>
    <property type="match status" value="1"/>
</dbReference>
<keyword evidence="4" id="KW-0238">DNA-binding</keyword>
<dbReference type="InterPro" id="IPR009057">
    <property type="entry name" value="Homeodomain-like_sf"/>
</dbReference>
<organism evidence="9 10">
    <name type="scientific">Caldimonas brevitalea</name>
    <dbReference type="NCBI Taxonomy" id="413882"/>
    <lineage>
        <taxon>Bacteria</taxon>
        <taxon>Pseudomonadati</taxon>
        <taxon>Pseudomonadota</taxon>
        <taxon>Betaproteobacteria</taxon>
        <taxon>Burkholderiales</taxon>
        <taxon>Sphaerotilaceae</taxon>
        <taxon>Caldimonas</taxon>
    </lineage>
</organism>
<dbReference type="KEGG" id="pbh:AAW51_3402"/>
<evidence type="ECO:0000256" key="6">
    <source>
        <dbReference type="PROSITE-ProRule" id="PRU00169"/>
    </source>
</evidence>
<dbReference type="PANTHER" id="PTHR32071">
    <property type="entry name" value="TRANSCRIPTIONAL REGULATORY PROTEIN"/>
    <property type="match status" value="1"/>
</dbReference>
<dbReference type="GO" id="GO:0006355">
    <property type="term" value="P:regulation of DNA-templated transcription"/>
    <property type="evidence" value="ECO:0007669"/>
    <property type="project" value="InterPro"/>
</dbReference>
<evidence type="ECO:0000313" key="10">
    <source>
        <dbReference type="Proteomes" id="UP000035352"/>
    </source>
</evidence>
<dbReference type="AlphaFoldDB" id="A0A0G3BQ31"/>
<dbReference type="InterPro" id="IPR025944">
    <property type="entry name" value="Sigma_54_int_dom_CS"/>
</dbReference>
<dbReference type="InterPro" id="IPR058031">
    <property type="entry name" value="AAA_lid_NorR"/>
</dbReference>
<evidence type="ECO:0000256" key="4">
    <source>
        <dbReference type="ARBA" id="ARBA00023125"/>
    </source>
</evidence>
<proteinExistence type="predicted"/>
<keyword evidence="2" id="KW-0067">ATP-binding</keyword>
<dbReference type="PROSITE" id="PS50045">
    <property type="entry name" value="SIGMA54_INTERACT_4"/>
    <property type="match status" value="1"/>
</dbReference>
<dbReference type="Gene3D" id="3.40.50.300">
    <property type="entry name" value="P-loop containing nucleotide triphosphate hydrolases"/>
    <property type="match status" value="1"/>
</dbReference>
<keyword evidence="3" id="KW-0805">Transcription regulation</keyword>
<dbReference type="PATRIC" id="fig|413882.6.peg.3551"/>
<evidence type="ECO:0000256" key="1">
    <source>
        <dbReference type="ARBA" id="ARBA00022741"/>
    </source>
</evidence>
<dbReference type="PROSITE" id="PS50110">
    <property type="entry name" value="RESPONSE_REGULATORY"/>
    <property type="match status" value="1"/>
</dbReference>
<dbReference type="Gene3D" id="3.40.50.2300">
    <property type="match status" value="1"/>
</dbReference>
<evidence type="ECO:0000256" key="3">
    <source>
        <dbReference type="ARBA" id="ARBA00023015"/>
    </source>
</evidence>
<dbReference type="InterPro" id="IPR002078">
    <property type="entry name" value="Sigma_54_int"/>
</dbReference>
<feature type="modified residue" description="4-aspartylphosphate" evidence="6">
    <location>
        <position position="65"/>
    </location>
</feature>
<evidence type="ECO:0000256" key="2">
    <source>
        <dbReference type="ARBA" id="ARBA00022840"/>
    </source>
</evidence>
<dbReference type="OrthoDB" id="9761705at2"/>
<dbReference type="InterPro" id="IPR027417">
    <property type="entry name" value="P-loop_NTPase"/>
</dbReference>
<dbReference type="PRINTS" id="PR01590">
    <property type="entry name" value="HTHFIS"/>
</dbReference>
<feature type="domain" description="Sigma-54 factor interaction" evidence="7">
    <location>
        <begin position="156"/>
        <end position="380"/>
    </location>
</feature>
<dbReference type="SUPFAM" id="SSF46689">
    <property type="entry name" value="Homeodomain-like"/>
    <property type="match status" value="1"/>
</dbReference>
<feature type="domain" description="Response regulatory" evidence="8">
    <location>
        <begin position="16"/>
        <end position="130"/>
    </location>
</feature>